<feature type="transmembrane region" description="Helical" evidence="6">
    <location>
        <begin position="278"/>
        <end position="301"/>
    </location>
</feature>
<dbReference type="PROSITE" id="PS50850">
    <property type="entry name" value="MFS"/>
    <property type="match status" value="1"/>
</dbReference>
<feature type="transmembrane region" description="Helical" evidence="6">
    <location>
        <begin position="15"/>
        <end position="32"/>
    </location>
</feature>
<dbReference type="EMBL" id="NEVU01000001">
    <property type="protein sequence ID" value="OZI77726.1"/>
    <property type="molecule type" value="Genomic_DNA"/>
</dbReference>
<evidence type="ECO:0000313" key="8">
    <source>
        <dbReference type="EMBL" id="OZI77726.1"/>
    </source>
</evidence>
<feature type="transmembrane region" description="Helical" evidence="6">
    <location>
        <begin position="245"/>
        <end position="266"/>
    </location>
</feature>
<evidence type="ECO:0000256" key="4">
    <source>
        <dbReference type="ARBA" id="ARBA00022989"/>
    </source>
</evidence>
<keyword evidence="5 6" id="KW-0472">Membrane</keyword>
<accession>A0A261VUE1</accession>
<evidence type="ECO:0000256" key="3">
    <source>
        <dbReference type="ARBA" id="ARBA00022692"/>
    </source>
</evidence>
<feature type="transmembrane region" description="Helical" evidence="6">
    <location>
        <begin position="313"/>
        <end position="331"/>
    </location>
</feature>
<comment type="subcellular location">
    <subcellularLocation>
        <location evidence="1">Membrane</location>
        <topology evidence="1">Multi-pass membrane protein</topology>
    </subcellularLocation>
</comment>
<keyword evidence="9" id="KW-1185">Reference proteome</keyword>
<dbReference type="PANTHER" id="PTHR43791">
    <property type="entry name" value="PERMEASE-RELATED"/>
    <property type="match status" value="1"/>
</dbReference>
<feature type="transmembrane region" description="Helical" evidence="6">
    <location>
        <begin position="397"/>
        <end position="420"/>
    </location>
</feature>
<reference evidence="9" key="1">
    <citation type="submission" date="2017-05" db="EMBL/GenBank/DDBJ databases">
        <title>Complete and WGS of Bordetella genogroups.</title>
        <authorList>
            <person name="Spilker T."/>
            <person name="Lipuma J."/>
        </authorList>
    </citation>
    <scope>NUCLEOTIDE SEQUENCE [LARGE SCALE GENOMIC DNA]</scope>
    <source>
        <strain evidence="9">AU6712</strain>
    </source>
</reference>
<dbReference type="CDD" id="cd17319">
    <property type="entry name" value="MFS_ExuT_GudP_like"/>
    <property type="match status" value="1"/>
</dbReference>
<evidence type="ECO:0000256" key="2">
    <source>
        <dbReference type="ARBA" id="ARBA00022448"/>
    </source>
</evidence>
<evidence type="ECO:0000313" key="9">
    <source>
        <dbReference type="Proteomes" id="UP000216429"/>
    </source>
</evidence>
<dbReference type="Gene3D" id="1.20.1250.20">
    <property type="entry name" value="MFS general substrate transporter like domains"/>
    <property type="match status" value="2"/>
</dbReference>
<keyword evidence="4 6" id="KW-1133">Transmembrane helix</keyword>
<dbReference type="OrthoDB" id="5441967at2"/>
<dbReference type="InterPro" id="IPR020846">
    <property type="entry name" value="MFS_dom"/>
</dbReference>
<dbReference type="PANTHER" id="PTHR43791:SF30">
    <property type="entry name" value="INNER MEMBRANE TRANSPORT PROTEIN RHMT"/>
    <property type="match status" value="1"/>
</dbReference>
<dbReference type="InterPro" id="IPR011701">
    <property type="entry name" value="MFS"/>
</dbReference>
<dbReference type="FunFam" id="1.20.1250.20:FF:000018">
    <property type="entry name" value="MFS transporter permease"/>
    <property type="match status" value="1"/>
</dbReference>
<evidence type="ECO:0000256" key="6">
    <source>
        <dbReference type="SAM" id="Phobius"/>
    </source>
</evidence>
<organism evidence="8 9">
    <name type="scientific">Bordetella genomosp. 12</name>
    <dbReference type="NCBI Taxonomy" id="463035"/>
    <lineage>
        <taxon>Bacteria</taxon>
        <taxon>Pseudomonadati</taxon>
        <taxon>Pseudomonadota</taxon>
        <taxon>Betaproteobacteria</taxon>
        <taxon>Burkholderiales</taxon>
        <taxon>Alcaligenaceae</taxon>
        <taxon>Bordetella</taxon>
    </lineage>
</organism>
<dbReference type="GO" id="GO:0005886">
    <property type="term" value="C:plasma membrane"/>
    <property type="evidence" value="ECO:0007669"/>
    <property type="project" value="TreeGrafter"/>
</dbReference>
<feature type="transmembrane region" description="Helical" evidence="6">
    <location>
        <begin position="110"/>
        <end position="133"/>
    </location>
</feature>
<name>A0A261VUE1_9BORD</name>
<dbReference type="SUPFAM" id="SSF103473">
    <property type="entry name" value="MFS general substrate transporter"/>
    <property type="match status" value="1"/>
</dbReference>
<evidence type="ECO:0000259" key="7">
    <source>
        <dbReference type="PROSITE" id="PS50850"/>
    </source>
</evidence>
<evidence type="ECO:0000256" key="5">
    <source>
        <dbReference type="ARBA" id="ARBA00023136"/>
    </source>
</evidence>
<feature type="transmembrane region" description="Helical" evidence="6">
    <location>
        <begin position="337"/>
        <end position="355"/>
    </location>
</feature>
<feature type="domain" description="Major facilitator superfamily (MFS) profile" evidence="7">
    <location>
        <begin position="19"/>
        <end position="425"/>
    </location>
</feature>
<dbReference type="InterPro" id="IPR036259">
    <property type="entry name" value="MFS_trans_sf"/>
</dbReference>
<dbReference type="Pfam" id="PF07690">
    <property type="entry name" value="MFS_1"/>
    <property type="match status" value="1"/>
</dbReference>
<feature type="transmembrane region" description="Helical" evidence="6">
    <location>
        <begin position="52"/>
        <end position="73"/>
    </location>
</feature>
<comment type="caution">
    <text evidence="8">The sequence shown here is derived from an EMBL/GenBank/DDBJ whole genome shotgun (WGS) entry which is preliminary data.</text>
</comment>
<feature type="transmembrane region" description="Helical" evidence="6">
    <location>
        <begin position="367"/>
        <end position="385"/>
    </location>
</feature>
<gene>
    <name evidence="8" type="ORF">CAL22_04130</name>
</gene>
<keyword evidence="3 6" id="KW-0812">Transmembrane</keyword>
<dbReference type="AlphaFoldDB" id="A0A261VUE1"/>
<feature type="transmembrane region" description="Helical" evidence="6">
    <location>
        <begin position="145"/>
        <end position="165"/>
    </location>
</feature>
<dbReference type="RefSeq" id="WP_094810616.1">
    <property type="nucleotide sequence ID" value="NZ_NEVU01000001.1"/>
</dbReference>
<dbReference type="Proteomes" id="UP000216429">
    <property type="component" value="Unassembled WGS sequence"/>
</dbReference>
<keyword evidence="2" id="KW-0813">Transport</keyword>
<sequence>MTSESPALASAVRKASIRLLPFLMLMYVMAFLDRANVGFAKQALQADTGISNAAFAFGAGIFFIGYAIFELPSNLILARVGAKAWLCRIMVSWGVVATAMMFASNEPTFYILRFLLGAAEAGFFPGIILYLTYWFPERHRARAIGVFYFAIPVSLTFGSVLSGYLLDLDGLASMAGWKWMFMVQGLLTVAVGIWAYFHLDNRPAEASWLTAAEKRDLQARLDSEDQRKSAHGAATTLKSVFNKTVVLLTVVFFFVQIAVYGLIFSFPSIISQMMGEKIGLRVGLVAAVPWIIAMIATYYVTRWSDRSGVRKPLIVGMYLALGISLAVSTAVTPVMGFIALCVAAIGYFCATPILWTHITLQLRGTAAAGGIALINSLGNLGGFVAPNLKTWAEASSGLPSLGMGVMGVTALLSALVLLSVGRKRAVAA</sequence>
<evidence type="ECO:0000256" key="1">
    <source>
        <dbReference type="ARBA" id="ARBA00004141"/>
    </source>
</evidence>
<dbReference type="GO" id="GO:0022857">
    <property type="term" value="F:transmembrane transporter activity"/>
    <property type="evidence" value="ECO:0007669"/>
    <property type="project" value="InterPro"/>
</dbReference>
<proteinExistence type="predicted"/>
<protein>
    <submittedName>
        <fullName evidence="8">MFS transporter</fullName>
    </submittedName>
</protein>
<feature type="transmembrane region" description="Helical" evidence="6">
    <location>
        <begin position="177"/>
        <end position="197"/>
    </location>
</feature>